<sequence>MTYRLNRDIPLADALRCTAREEITASLDALQQRPGEEAVHEVRKHCKKMRALLRLVRAQIPDCYRIENAHYRALANSLSGTRDAVSIRDALLMLAPPERFPNTFAFLQQNAKIQTDPEALAAAAEMLRQGLSRIDNWPLAQLHWRHTKHGYRQGYRRARKALSRARAEAGLEQYHELRKRVKDHWYHCRLLQDTWREATPRSAPLKQMAQALGDWRDLKLLCALLSRHSESFSGELIPVINTAQERIVKLRGEVKQLGRTLFTEHTPHCKKNSPRRRARENKS</sequence>
<comment type="caution">
    <text evidence="2">The sequence shown here is derived from an EMBL/GenBank/DDBJ whole genome shotgun (WGS) entry which is preliminary data.</text>
</comment>
<dbReference type="InterPro" id="IPR007899">
    <property type="entry name" value="CHAD_dom"/>
</dbReference>
<evidence type="ECO:0000313" key="3">
    <source>
        <dbReference type="Proteomes" id="UP001209730"/>
    </source>
</evidence>
<evidence type="ECO:0000259" key="1">
    <source>
        <dbReference type="PROSITE" id="PS51708"/>
    </source>
</evidence>
<feature type="domain" description="CHAD" evidence="1">
    <location>
        <begin position="8"/>
        <end position="275"/>
    </location>
</feature>
<dbReference type="EMBL" id="JAPHQB010000032">
    <property type="protein sequence ID" value="MCX2803127.1"/>
    <property type="molecule type" value="Genomic_DNA"/>
</dbReference>
<dbReference type="AlphaFoldDB" id="A0AB35HZY4"/>
<dbReference type="PROSITE" id="PS51708">
    <property type="entry name" value="CHAD"/>
    <property type="match status" value="1"/>
</dbReference>
<accession>A0AB35HZY4</accession>
<dbReference type="Gene3D" id="1.40.20.10">
    <property type="entry name" value="CHAD domain"/>
    <property type="match status" value="1"/>
</dbReference>
<name>A0AB35HZY4_MICTH</name>
<dbReference type="Proteomes" id="UP001209730">
    <property type="component" value="Unassembled WGS sequence"/>
</dbReference>
<proteinExistence type="predicted"/>
<protein>
    <submittedName>
        <fullName evidence="2">CHAD domain-containing protein</fullName>
    </submittedName>
</protein>
<gene>
    <name evidence="2" type="ORF">OQJ68_15135</name>
</gene>
<dbReference type="Pfam" id="PF05235">
    <property type="entry name" value="CHAD"/>
    <property type="match status" value="1"/>
</dbReference>
<organism evidence="2 3">
    <name type="scientific">Microbulbifer thermotolerans</name>
    <dbReference type="NCBI Taxonomy" id="252514"/>
    <lineage>
        <taxon>Bacteria</taxon>
        <taxon>Pseudomonadati</taxon>
        <taxon>Pseudomonadota</taxon>
        <taxon>Gammaproteobacteria</taxon>
        <taxon>Cellvibrionales</taxon>
        <taxon>Microbulbiferaceae</taxon>
        <taxon>Microbulbifer</taxon>
    </lineage>
</organism>
<dbReference type="PANTHER" id="PTHR39339:SF1">
    <property type="entry name" value="CHAD DOMAIN-CONTAINING PROTEIN"/>
    <property type="match status" value="1"/>
</dbReference>
<dbReference type="RefSeq" id="WP_266066634.1">
    <property type="nucleotide sequence ID" value="NZ_CP130317.1"/>
</dbReference>
<dbReference type="PANTHER" id="PTHR39339">
    <property type="entry name" value="SLR1444 PROTEIN"/>
    <property type="match status" value="1"/>
</dbReference>
<dbReference type="SMART" id="SM00880">
    <property type="entry name" value="CHAD"/>
    <property type="match status" value="1"/>
</dbReference>
<dbReference type="InterPro" id="IPR038186">
    <property type="entry name" value="CHAD_dom_sf"/>
</dbReference>
<evidence type="ECO:0000313" key="2">
    <source>
        <dbReference type="EMBL" id="MCX2803127.1"/>
    </source>
</evidence>
<reference evidence="2" key="1">
    <citation type="submission" date="2022-11" db="EMBL/GenBank/DDBJ databases">
        <title>Chitin-degrading and fungicidal potential of chitinolytic bacterial strains from marine environment of the Pacific Ocean regions.</title>
        <authorList>
            <person name="Pentekhina I."/>
            <person name="Nedashkovskaya O."/>
            <person name="Seitkalieva A."/>
            <person name="Podvolotskaya A."/>
            <person name="Tekutyeva L."/>
            <person name="Balabanova L."/>
        </authorList>
    </citation>
    <scope>NUCLEOTIDE SEQUENCE</scope>
    <source>
        <strain evidence="2">KMM 6838</strain>
    </source>
</reference>